<feature type="transmembrane region" description="Helical" evidence="1">
    <location>
        <begin position="103"/>
        <end position="124"/>
    </location>
</feature>
<name>A0A6G0SWG0_APHGL</name>
<comment type="caution">
    <text evidence="2">The sequence shown here is derived from an EMBL/GenBank/DDBJ whole genome shotgun (WGS) entry which is preliminary data.</text>
</comment>
<proteinExistence type="predicted"/>
<evidence type="ECO:0000256" key="1">
    <source>
        <dbReference type="SAM" id="Phobius"/>
    </source>
</evidence>
<dbReference type="EMBL" id="VYZN01000687">
    <property type="protein sequence ID" value="KAE9522730.1"/>
    <property type="molecule type" value="Genomic_DNA"/>
</dbReference>
<organism evidence="2 3">
    <name type="scientific">Aphis glycines</name>
    <name type="common">Soybean aphid</name>
    <dbReference type="NCBI Taxonomy" id="307491"/>
    <lineage>
        <taxon>Eukaryota</taxon>
        <taxon>Metazoa</taxon>
        <taxon>Ecdysozoa</taxon>
        <taxon>Arthropoda</taxon>
        <taxon>Hexapoda</taxon>
        <taxon>Insecta</taxon>
        <taxon>Pterygota</taxon>
        <taxon>Neoptera</taxon>
        <taxon>Paraneoptera</taxon>
        <taxon>Hemiptera</taxon>
        <taxon>Sternorrhyncha</taxon>
        <taxon>Aphidomorpha</taxon>
        <taxon>Aphidoidea</taxon>
        <taxon>Aphididae</taxon>
        <taxon>Aphidini</taxon>
        <taxon>Aphis</taxon>
        <taxon>Aphis</taxon>
    </lineage>
</organism>
<evidence type="ECO:0000313" key="2">
    <source>
        <dbReference type="EMBL" id="KAE9522730.1"/>
    </source>
</evidence>
<feature type="transmembrane region" description="Helical" evidence="1">
    <location>
        <begin position="12"/>
        <end position="32"/>
    </location>
</feature>
<gene>
    <name evidence="2" type="ORF">AGLY_016839</name>
</gene>
<dbReference type="AlphaFoldDB" id="A0A6G0SWG0"/>
<sequence>MRSNSSETLTQTVIVITCKFWLSSTGVFIIFYHTVQTKLGFTKNIFGILFGYSVRVKNKNYLDMYIFYNNYSSEKSEEVSPVIVIICECDSSLSSIFSVMKSISYNLSSSLIFKCCIILFNMILHYRPRKFYRIKFGMVRWQTGLISFTLSSNRNFTIGLSKTISLDFNQFIMSSFFQATVGTGSFLTEWYDALSITIIEFSFNRGRIPQNHSPPSTKPSAEPIWTTIRRLPLPDGFLGPVDSPFRNASL</sequence>
<accession>A0A6G0SWG0</accession>
<protein>
    <submittedName>
        <fullName evidence="2">Uncharacterized protein</fullName>
    </submittedName>
</protein>
<keyword evidence="3" id="KW-1185">Reference proteome</keyword>
<dbReference type="Proteomes" id="UP000475862">
    <property type="component" value="Unassembled WGS sequence"/>
</dbReference>
<keyword evidence="1" id="KW-0812">Transmembrane</keyword>
<keyword evidence="1" id="KW-1133">Transmembrane helix</keyword>
<reference evidence="2 3" key="1">
    <citation type="submission" date="2019-08" db="EMBL/GenBank/DDBJ databases">
        <title>The genome of the soybean aphid Biotype 1, its phylome, world population structure and adaptation to the North American continent.</title>
        <authorList>
            <person name="Giordano R."/>
            <person name="Donthu R.K."/>
            <person name="Hernandez A.G."/>
            <person name="Wright C.L."/>
            <person name="Zimin A.V."/>
        </authorList>
    </citation>
    <scope>NUCLEOTIDE SEQUENCE [LARGE SCALE GENOMIC DNA]</scope>
    <source>
        <tissue evidence="2">Whole aphids</tissue>
    </source>
</reference>
<evidence type="ECO:0000313" key="3">
    <source>
        <dbReference type="Proteomes" id="UP000475862"/>
    </source>
</evidence>
<keyword evidence="1" id="KW-0472">Membrane</keyword>